<dbReference type="SMART" id="SM00743">
    <property type="entry name" value="Agenet"/>
    <property type="match status" value="4"/>
</dbReference>
<reference evidence="2 4" key="2">
    <citation type="journal article" date="2018" name="Sci. Data">
        <title>The draft genome sequence of cork oak.</title>
        <authorList>
            <person name="Ramos A.M."/>
            <person name="Usie A."/>
            <person name="Barbosa P."/>
            <person name="Barros P.M."/>
            <person name="Capote T."/>
            <person name="Chaves I."/>
            <person name="Simoes F."/>
            <person name="Abreu I."/>
            <person name="Carrasquinho I."/>
            <person name="Faro C."/>
            <person name="Guimaraes J.B."/>
            <person name="Mendonca D."/>
            <person name="Nobrega F."/>
            <person name="Rodrigues L."/>
            <person name="Saibo N.J.M."/>
            <person name="Varela M.C."/>
            <person name="Egas C."/>
            <person name="Matos J."/>
            <person name="Miguel C.M."/>
            <person name="Oliveira M.M."/>
            <person name="Ricardo C.P."/>
            <person name="Goncalves S."/>
        </authorList>
    </citation>
    <scope>NUCLEOTIDE SEQUENCE [LARGE SCALE GENOMIC DNA]</scope>
    <source>
        <strain evidence="4">cv. HL8</strain>
        <strain evidence="2">HL8</strain>
    </source>
</reference>
<dbReference type="CDD" id="cd20405">
    <property type="entry name" value="Tudor_Agenet_AtDUF_rpt1_3"/>
    <property type="match status" value="1"/>
</dbReference>
<keyword evidence="4" id="KW-1185">Reference proteome</keyword>
<dbReference type="CDD" id="cd20406">
    <property type="entry name" value="Tudor_Agenet_AtDUF_rpt2_4"/>
    <property type="match status" value="2"/>
</dbReference>
<dbReference type="InterPro" id="IPR008395">
    <property type="entry name" value="Agenet-like_dom"/>
</dbReference>
<name>A0AAW0LFL3_QUESU</name>
<dbReference type="Pfam" id="PF05641">
    <property type="entry name" value="Agenet"/>
    <property type="match status" value="3"/>
</dbReference>
<accession>A0AAW0LFL3</accession>
<dbReference type="EMBL" id="PKMF04000101">
    <property type="protein sequence ID" value="KAK7850382.1"/>
    <property type="molecule type" value="Genomic_DNA"/>
</dbReference>
<organism evidence="2 4">
    <name type="scientific">Quercus suber</name>
    <name type="common">Cork oak</name>
    <dbReference type="NCBI Taxonomy" id="58331"/>
    <lineage>
        <taxon>Eukaryota</taxon>
        <taxon>Viridiplantae</taxon>
        <taxon>Streptophyta</taxon>
        <taxon>Embryophyta</taxon>
        <taxon>Tracheophyta</taxon>
        <taxon>Spermatophyta</taxon>
        <taxon>Magnoliopsida</taxon>
        <taxon>eudicotyledons</taxon>
        <taxon>Gunneridae</taxon>
        <taxon>Pentapetalae</taxon>
        <taxon>rosids</taxon>
        <taxon>fabids</taxon>
        <taxon>Fagales</taxon>
        <taxon>Fagaceae</taxon>
        <taxon>Quercus</taxon>
    </lineage>
</organism>
<evidence type="ECO:0000259" key="1">
    <source>
        <dbReference type="SMART" id="SM00743"/>
    </source>
</evidence>
<dbReference type="AlphaFoldDB" id="A0AAW0LFL3"/>
<proteinExistence type="predicted"/>
<evidence type="ECO:0000313" key="2">
    <source>
        <dbReference type="EMBL" id="KAK7850382.1"/>
    </source>
</evidence>
<dbReference type="Proteomes" id="UP000237347">
    <property type="component" value="Unassembled WGS sequence"/>
</dbReference>
<reference evidence="2" key="3">
    <citation type="submission" date="2023-07" db="EMBL/GenBank/DDBJ databases">
        <title>An improved reference 1 genome and first organelle genomes of Quercus suber.</title>
        <authorList>
            <consortium name="Genosuber Consortium"/>
            <person name="Usie A."/>
            <person name="Serra O."/>
            <person name="Barros P."/>
        </authorList>
    </citation>
    <scope>NUCLEOTIDE SEQUENCE</scope>
    <source>
        <strain evidence="2">HL8</strain>
        <tissue evidence="2">Leaves</tissue>
    </source>
</reference>
<dbReference type="PANTHER" id="PTHR31917">
    <property type="entry name" value="AGENET DOMAIN-CONTAINING PROTEIN-RELATED"/>
    <property type="match status" value="1"/>
</dbReference>
<gene>
    <name evidence="2" type="primary">DUF2_1</name>
    <name evidence="3" type="synonym">DUF2_0</name>
    <name evidence="3" type="ORF">CFP56_000985</name>
    <name evidence="2" type="ORF">CFP56_000987</name>
</gene>
<feature type="domain" description="Agenet" evidence="1">
    <location>
        <begin position="84"/>
        <end position="141"/>
    </location>
</feature>
<dbReference type="EMBL" id="PKMF04000101">
    <property type="protein sequence ID" value="KAK7850384.1"/>
    <property type="molecule type" value="Genomic_DNA"/>
</dbReference>
<reference evidence="2" key="1">
    <citation type="submission" date="2017-12" db="EMBL/GenBank/DDBJ databases">
        <authorList>
            <person name="Barbosa P."/>
            <person name="Usie A."/>
            <person name="Ramos A.M."/>
        </authorList>
    </citation>
    <scope>NUCLEOTIDE SEQUENCE</scope>
    <source>
        <strain evidence="2">HL8</strain>
        <tissue evidence="2">Leaves</tissue>
    </source>
</reference>
<comment type="caution">
    <text evidence="2">The sequence shown here is derived from an EMBL/GenBank/DDBJ whole genome shotgun (WGS) entry which is preliminary data.</text>
</comment>
<dbReference type="PANTHER" id="PTHR31917:SF80">
    <property type="entry name" value="AGENET DOMAIN-CONTAINING PROTEIN-RELATED"/>
    <property type="match status" value="1"/>
</dbReference>
<dbReference type="Gene3D" id="2.30.30.140">
    <property type="match status" value="1"/>
</dbReference>
<dbReference type="InterPro" id="IPR014002">
    <property type="entry name" value="Agenet_dom_plant"/>
</dbReference>
<feature type="domain" description="Agenet" evidence="1">
    <location>
        <begin position="164"/>
        <end position="232"/>
    </location>
</feature>
<protein>
    <submittedName>
        <fullName evidence="2">Duf724 domain-containing protein 2</fullName>
    </submittedName>
</protein>
<evidence type="ECO:0000313" key="4">
    <source>
        <dbReference type="Proteomes" id="UP000237347"/>
    </source>
</evidence>
<sequence length="305" mass="35514">MPRKKHADTTAQSYFSIGDEVEVTSIDHNLRGTLFPAKIIGRDWNTDKFVVEYKHLEANDEPLREEVDLVLLRPLPPPPSEPGYRFEFGDEVDAFFSGGWWEGVITEVDDEGSLFWVYFRFAKQQFQFLPSELRVHQEWDKGAWLPPREVSMRMEPSSSNSSMKNLSKGMQIEVCSDEAGFEGAWFSAKVINAIGQDKYLVEYKSLRTEDNKQFLREEVDIKHMRPRPPDAVVVDSFNLNEEVDAYYNDGWWEGVISKILKGSKYKIYFKRTKDYGEFHHSDLRPHQDWMDGTWVMASQELFEGA</sequence>
<evidence type="ECO:0000313" key="3">
    <source>
        <dbReference type="EMBL" id="KAK7850384.1"/>
    </source>
</evidence>
<feature type="domain" description="Agenet" evidence="1">
    <location>
        <begin position="13"/>
        <end position="80"/>
    </location>
</feature>
<feature type="domain" description="Agenet" evidence="1">
    <location>
        <begin position="235"/>
        <end position="291"/>
    </location>
</feature>